<dbReference type="Proteomes" id="UP001281761">
    <property type="component" value="Unassembled WGS sequence"/>
</dbReference>
<protein>
    <submittedName>
        <fullName evidence="2">Uncharacterized protein</fullName>
    </submittedName>
</protein>
<evidence type="ECO:0000313" key="3">
    <source>
        <dbReference type="Proteomes" id="UP001281761"/>
    </source>
</evidence>
<feature type="compositionally biased region" description="Polar residues" evidence="1">
    <location>
        <begin position="144"/>
        <end position="154"/>
    </location>
</feature>
<feature type="compositionally biased region" description="Basic and acidic residues" evidence="1">
    <location>
        <begin position="121"/>
        <end position="141"/>
    </location>
</feature>
<reference evidence="2 3" key="1">
    <citation type="journal article" date="2022" name="bioRxiv">
        <title>Genomics of Preaxostyla Flagellates Illuminates Evolutionary Transitions and the Path Towards Mitochondrial Loss.</title>
        <authorList>
            <person name="Novak L.V.F."/>
            <person name="Treitli S.C."/>
            <person name="Pyrih J."/>
            <person name="Halakuc P."/>
            <person name="Pipaliya S.V."/>
            <person name="Vacek V."/>
            <person name="Brzon O."/>
            <person name="Soukal P."/>
            <person name="Eme L."/>
            <person name="Dacks J.B."/>
            <person name="Karnkowska A."/>
            <person name="Elias M."/>
            <person name="Hampl V."/>
        </authorList>
    </citation>
    <scope>NUCLEOTIDE SEQUENCE [LARGE SCALE GENOMIC DNA]</scope>
    <source>
        <strain evidence="2">NAU3</strain>
        <tissue evidence="2">Gut</tissue>
    </source>
</reference>
<sequence>MEVDLENVQEQQISESVQPINPQGARWMPHFQRRGQLAYYTLPNTRDLKSIKLNFSSITNDRIPRQCRDFITVSVNLKLRMILQTVITTFLDHQTELFASNDPSVVSYTNDSKLMNFKHRMEAKLRDPKNSSEFKDADSHTARYPQSQGSTHPGQSVLPPSHQTFSSDSRIVSQMAHQNSPVGTAAPGRPATPTQQYRETRWVKESTPTPYERHVKDVLYPHALPLTTRQIITINQAIQTADTDHVAVGTDLDEPQRVVSQTMQLGLNMVTLRHLQAYASISPKEFSPYLMSKIQQRMNETSSTPLSFHRLIVKPT</sequence>
<evidence type="ECO:0000313" key="2">
    <source>
        <dbReference type="EMBL" id="KAK2959232.1"/>
    </source>
</evidence>
<evidence type="ECO:0000256" key="1">
    <source>
        <dbReference type="SAM" id="MobiDB-lite"/>
    </source>
</evidence>
<dbReference type="EMBL" id="JARBJD010000031">
    <property type="protein sequence ID" value="KAK2959232.1"/>
    <property type="molecule type" value="Genomic_DNA"/>
</dbReference>
<name>A0ABQ9Y644_9EUKA</name>
<feature type="compositionally biased region" description="Polar residues" evidence="1">
    <location>
        <begin position="161"/>
        <end position="182"/>
    </location>
</feature>
<proteinExistence type="predicted"/>
<organism evidence="2 3">
    <name type="scientific">Blattamonas nauphoetae</name>
    <dbReference type="NCBI Taxonomy" id="2049346"/>
    <lineage>
        <taxon>Eukaryota</taxon>
        <taxon>Metamonada</taxon>
        <taxon>Preaxostyla</taxon>
        <taxon>Oxymonadida</taxon>
        <taxon>Blattamonas</taxon>
    </lineage>
</organism>
<accession>A0ABQ9Y644</accession>
<gene>
    <name evidence="2" type="ORF">BLNAU_5790</name>
</gene>
<feature type="region of interest" description="Disordered" evidence="1">
    <location>
        <begin position="121"/>
        <end position="199"/>
    </location>
</feature>
<comment type="caution">
    <text evidence="2">The sequence shown here is derived from an EMBL/GenBank/DDBJ whole genome shotgun (WGS) entry which is preliminary data.</text>
</comment>
<keyword evidence="3" id="KW-1185">Reference proteome</keyword>